<organism evidence="14 15">
    <name type="scientific">Scleropages formosus</name>
    <name type="common">Asian bonytongue</name>
    <name type="synonym">Osteoglossum formosum</name>
    <dbReference type="NCBI Taxonomy" id="113540"/>
    <lineage>
        <taxon>Eukaryota</taxon>
        <taxon>Metazoa</taxon>
        <taxon>Chordata</taxon>
        <taxon>Craniata</taxon>
        <taxon>Vertebrata</taxon>
        <taxon>Euteleostomi</taxon>
        <taxon>Actinopterygii</taxon>
        <taxon>Neopterygii</taxon>
        <taxon>Teleostei</taxon>
        <taxon>Osteoglossocephala</taxon>
        <taxon>Osteoglossomorpha</taxon>
        <taxon>Osteoglossiformes</taxon>
        <taxon>Osteoglossidae</taxon>
        <taxon>Scleropages</taxon>
    </lineage>
</organism>
<evidence type="ECO:0000256" key="4">
    <source>
        <dbReference type="ARBA" id="ARBA00022676"/>
    </source>
</evidence>
<keyword evidence="11 13" id="KW-0472">Membrane</keyword>
<evidence type="ECO:0000256" key="8">
    <source>
        <dbReference type="ARBA" id="ARBA00022989"/>
    </source>
</evidence>
<evidence type="ECO:0000256" key="3">
    <source>
        <dbReference type="ARBA" id="ARBA00008661"/>
    </source>
</evidence>
<evidence type="ECO:0000313" key="14">
    <source>
        <dbReference type="EMBL" id="KPP57181.1"/>
    </source>
</evidence>
<proteinExistence type="inferred from homology"/>
<evidence type="ECO:0000256" key="12">
    <source>
        <dbReference type="ARBA" id="ARBA00023180"/>
    </source>
</evidence>
<dbReference type="GO" id="GO:0006629">
    <property type="term" value="P:lipid metabolic process"/>
    <property type="evidence" value="ECO:0007669"/>
    <property type="project" value="UniProtKB-KW"/>
</dbReference>
<comment type="caution">
    <text evidence="14">The sequence shown here is derived from an EMBL/GenBank/DDBJ whole genome shotgun (WGS) entry which is preliminary data.</text>
</comment>
<dbReference type="InterPro" id="IPR002659">
    <property type="entry name" value="Glyco_trans_31"/>
</dbReference>
<evidence type="ECO:0000256" key="1">
    <source>
        <dbReference type="ARBA" id="ARBA00004323"/>
    </source>
</evidence>
<evidence type="ECO:0000256" key="11">
    <source>
        <dbReference type="ARBA" id="ARBA00023136"/>
    </source>
</evidence>
<keyword evidence="12" id="KW-0325">Glycoprotein</keyword>
<keyword evidence="10" id="KW-0443">Lipid metabolism</keyword>
<dbReference type="GO" id="GO:0008499">
    <property type="term" value="F:N-acetyl-beta-D-glucosaminide beta-(1,3)-galactosyltransferase activity"/>
    <property type="evidence" value="ECO:0007669"/>
    <property type="project" value="TreeGrafter"/>
</dbReference>
<gene>
    <name evidence="14" type="ORF">Z043_125119</name>
</gene>
<evidence type="ECO:0000256" key="9">
    <source>
        <dbReference type="ARBA" id="ARBA00023034"/>
    </source>
</evidence>
<keyword evidence="9 13" id="KW-0333">Golgi apparatus</keyword>
<name>A0A0P7UE41_SCLFO</name>
<protein>
    <recommendedName>
        <fullName evidence="13">Hexosyltransferase</fullName>
        <ecNumber evidence="13">2.4.1.-</ecNumber>
    </recommendedName>
</protein>
<dbReference type="FunFam" id="3.90.550.50:FF:000001">
    <property type="entry name" value="Hexosyltransferase"/>
    <property type="match status" value="1"/>
</dbReference>
<dbReference type="GO" id="GO:0000139">
    <property type="term" value="C:Golgi membrane"/>
    <property type="evidence" value="ECO:0007669"/>
    <property type="project" value="UniProtKB-SubCell"/>
</dbReference>
<feature type="transmembrane region" description="Helical" evidence="13">
    <location>
        <begin position="21"/>
        <end position="46"/>
    </location>
</feature>
<dbReference type="PANTHER" id="PTHR11214">
    <property type="entry name" value="BETA-1,3-N-ACETYLGLUCOSAMINYLTRANSFERASE"/>
    <property type="match status" value="1"/>
</dbReference>
<keyword evidence="8 13" id="KW-1133">Transmembrane helix</keyword>
<evidence type="ECO:0000256" key="2">
    <source>
        <dbReference type="ARBA" id="ARBA00004922"/>
    </source>
</evidence>
<dbReference type="Pfam" id="PF01762">
    <property type="entry name" value="Galactosyl_T"/>
    <property type="match status" value="1"/>
</dbReference>
<dbReference type="Gene3D" id="3.90.550.50">
    <property type="match status" value="1"/>
</dbReference>
<evidence type="ECO:0000256" key="10">
    <source>
        <dbReference type="ARBA" id="ARBA00023098"/>
    </source>
</evidence>
<comment type="subcellular location">
    <subcellularLocation>
        <location evidence="1 13">Golgi apparatus membrane</location>
        <topology evidence="1 13">Single-pass type II membrane protein</topology>
    </subcellularLocation>
</comment>
<accession>A0A0P7UE41</accession>
<keyword evidence="6 13" id="KW-0812">Transmembrane</keyword>
<dbReference type="GO" id="GO:0006493">
    <property type="term" value="P:protein O-linked glycosylation"/>
    <property type="evidence" value="ECO:0007669"/>
    <property type="project" value="TreeGrafter"/>
</dbReference>
<dbReference type="PANTHER" id="PTHR11214:SF115">
    <property type="entry name" value="HEXOSYLTRANSFERASE"/>
    <property type="match status" value="1"/>
</dbReference>
<reference evidence="14 15" key="1">
    <citation type="submission" date="2015-08" db="EMBL/GenBank/DDBJ databases">
        <title>The genome of the Asian arowana (Scleropages formosus).</title>
        <authorList>
            <person name="Tan M.H."/>
            <person name="Gan H.M."/>
            <person name="Croft L.J."/>
            <person name="Austin C.M."/>
        </authorList>
    </citation>
    <scope>NUCLEOTIDE SEQUENCE [LARGE SCALE GENOMIC DNA]</scope>
    <source>
        <strain evidence="14">Aro1</strain>
    </source>
</reference>
<evidence type="ECO:0000256" key="5">
    <source>
        <dbReference type="ARBA" id="ARBA00022679"/>
    </source>
</evidence>
<dbReference type="Proteomes" id="UP000034805">
    <property type="component" value="Unassembled WGS sequence"/>
</dbReference>
<dbReference type="STRING" id="113540.ENSSFOP00015036134"/>
<dbReference type="EMBL" id="JARO02017304">
    <property type="protein sequence ID" value="KPP57181.1"/>
    <property type="molecule type" value="Genomic_DNA"/>
</dbReference>
<evidence type="ECO:0000313" key="15">
    <source>
        <dbReference type="Proteomes" id="UP000034805"/>
    </source>
</evidence>
<dbReference type="AlphaFoldDB" id="A0A0P7UE41"/>
<dbReference type="EC" id="2.4.1.-" evidence="13"/>
<evidence type="ECO:0000256" key="7">
    <source>
        <dbReference type="ARBA" id="ARBA00022968"/>
    </source>
</evidence>
<sequence>MDSQGVVRSKNKSNKCQRTACFKWSQACLLVTFLILCGATLVLNYLTVGSWSLIVKVRTLQWRQVIMPPTTFKTTIHRAPWKPLRPFDVLYPYEYHFILDEPEKCRSQSPFLVLVVPVAPRNRAVRDTIRRTWGNESLVPGVTIRRLFLLGLEDQKRGLQKELHAESKEHHDLLQANFLDSYLNLTIKTMVMMEWLVTRCPNASYAAKVDTDMFLNVDFLVNTLLDPHTVQPKQNYITGAVMRKARVRRKKSSKFYVPRSVYRRDTYPSYVLGNVYIFSMDLPVKILKASRHVRAFHLEDVYLGMCLKHLGILPTFPPRSNLFYYRRIPYNRCRFVRLISTTKLNADEIDRYWRDFQKPHTHC</sequence>
<keyword evidence="5 14" id="KW-0808">Transferase</keyword>
<evidence type="ECO:0000256" key="13">
    <source>
        <dbReference type="RuleBase" id="RU363063"/>
    </source>
</evidence>
<evidence type="ECO:0000256" key="6">
    <source>
        <dbReference type="ARBA" id="ARBA00022692"/>
    </source>
</evidence>
<keyword evidence="7 13" id="KW-0735">Signal-anchor</keyword>
<comment type="similarity">
    <text evidence="3 13">Belongs to the glycosyltransferase 31 family.</text>
</comment>
<keyword evidence="4 13" id="KW-0328">Glycosyltransferase</keyword>
<comment type="pathway">
    <text evidence="2">Protein modification; protein glycosylation.</text>
</comment>